<dbReference type="NCBIfam" id="TIGR00191">
    <property type="entry name" value="thrB"/>
    <property type="match status" value="1"/>
</dbReference>
<dbReference type="InterPro" id="IPR036554">
    <property type="entry name" value="GHMP_kinase_C_sf"/>
</dbReference>
<evidence type="ECO:0000256" key="6">
    <source>
        <dbReference type="ARBA" id="ARBA00022840"/>
    </source>
</evidence>
<dbReference type="PRINTS" id="PR00958">
    <property type="entry name" value="HOMSERKINASE"/>
</dbReference>
<dbReference type="PROSITE" id="PS51671">
    <property type="entry name" value="ACT"/>
    <property type="match status" value="1"/>
</dbReference>
<dbReference type="GO" id="GO:0005737">
    <property type="term" value="C:cytoplasm"/>
    <property type="evidence" value="ECO:0007669"/>
    <property type="project" value="UniProtKB-SubCell"/>
</dbReference>
<dbReference type="RefSeq" id="WP_133957657.1">
    <property type="nucleotide sequence ID" value="NZ_SORI01000009.1"/>
</dbReference>
<dbReference type="Gene3D" id="3.30.2130.10">
    <property type="entry name" value="VC0802-like"/>
    <property type="match status" value="1"/>
</dbReference>
<comment type="similarity">
    <text evidence="7">Belongs to the GHMP kinase family. Homoserine kinase subfamily.</text>
</comment>
<keyword evidence="4 7" id="KW-0547">Nucleotide-binding</keyword>
<keyword evidence="2 7" id="KW-0808">Transferase</keyword>
<evidence type="ECO:0000256" key="7">
    <source>
        <dbReference type="HAMAP-Rule" id="MF_00384"/>
    </source>
</evidence>
<evidence type="ECO:0000256" key="3">
    <source>
        <dbReference type="ARBA" id="ARBA00022697"/>
    </source>
</evidence>
<proteinExistence type="inferred from homology"/>
<keyword evidence="1 7" id="KW-0028">Amino-acid biosynthesis</keyword>
<keyword evidence="6 7" id="KW-0067">ATP-binding</keyword>
<dbReference type="PANTHER" id="PTHR20861">
    <property type="entry name" value="HOMOSERINE/4-DIPHOSPHOCYTIDYL-2-C-METHYL-D-ERYTHRITOL KINASE"/>
    <property type="match status" value="1"/>
</dbReference>
<evidence type="ECO:0000259" key="9">
    <source>
        <dbReference type="PROSITE" id="PS51671"/>
    </source>
</evidence>
<dbReference type="PANTHER" id="PTHR20861:SF1">
    <property type="entry name" value="HOMOSERINE KINASE"/>
    <property type="match status" value="1"/>
</dbReference>
<dbReference type="CDD" id="cd04913">
    <property type="entry name" value="ACT_AKii-LysC-BS-like_1"/>
    <property type="match status" value="1"/>
</dbReference>
<protein>
    <recommendedName>
        <fullName evidence="7 8">Homoserine kinase</fullName>
        <shortName evidence="7">HK</shortName>
        <shortName evidence="7">HSK</shortName>
        <ecNumber evidence="7 8">2.7.1.39</ecNumber>
    </recommendedName>
</protein>
<evidence type="ECO:0000313" key="10">
    <source>
        <dbReference type="EMBL" id="TDY60196.1"/>
    </source>
</evidence>
<keyword evidence="3 7" id="KW-0791">Threonine biosynthesis</keyword>
<comment type="pathway">
    <text evidence="7">Amino-acid biosynthesis; L-threonine biosynthesis; L-threonine from L-aspartate: step 4/5.</text>
</comment>
<dbReference type="Pfam" id="PF00288">
    <property type="entry name" value="GHMP_kinases_N"/>
    <property type="match status" value="1"/>
</dbReference>
<evidence type="ECO:0000256" key="4">
    <source>
        <dbReference type="ARBA" id="ARBA00022741"/>
    </source>
</evidence>
<dbReference type="InterPro" id="IPR006204">
    <property type="entry name" value="GHMP_kinase_N_dom"/>
</dbReference>
<accession>A0A4R8M984</accession>
<gene>
    <name evidence="7" type="primary">thrB</name>
    <name evidence="10" type="ORF">C8D99_10952</name>
</gene>
<feature type="binding site" evidence="7">
    <location>
        <begin position="90"/>
        <end position="100"/>
    </location>
    <ligand>
        <name>ATP</name>
        <dbReference type="ChEBI" id="CHEBI:30616"/>
    </ligand>
</feature>
<keyword evidence="5 7" id="KW-0418">Kinase</keyword>
<dbReference type="Proteomes" id="UP000295066">
    <property type="component" value="Unassembled WGS sequence"/>
</dbReference>
<dbReference type="InterPro" id="IPR002912">
    <property type="entry name" value="ACT_dom"/>
</dbReference>
<organism evidence="10 11">
    <name type="scientific">Aminivibrio pyruvatiphilus</name>
    <dbReference type="NCBI Taxonomy" id="1005740"/>
    <lineage>
        <taxon>Bacteria</taxon>
        <taxon>Thermotogati</taxon>
        <taxon>Synergistota</taxon>
        <taxon>Synergistia</taxon>
        <taxon>Synergistales</taxon>
        <taxon>Aminobacteriaceae</taxon>
        <taxon>Aminivibrio</taxon>
    </lineage>
</organism>
<dbReference type="HAMAP" id="MF_00384">
    <property type="entry name" value="Homoser_kinase"/>
    <property type="match status" value="1"/>
</dbReference>
<name>A0A4R8M984_9BACT</name>
<evidence type="ECO:0000256" key="2">
    <source>
        <dbReference type="ARBA" id="ARBA00022679"/>
    </source>
</evidence>
<dbReference type="GO" id="GO:0009088">
    <property type="term" value="P:threonine biosynthetic process"/>
    <property type="evidence" value="ECO:0007669"/>
    <property type="project" value="UniProtKB-UniRule"/>
</dbReference>
<feature type="domain" description="ACT" evidence="9">
    <location>
        <begin position="347"/>
        <end position="418"/>
    </location>
</feature>
<comment type="catalytic activity">
    <reaction evidence="7">
        <text>L-homoserine + ATP = O-phospho-L-homoserine + ADP + H(+)</text>
        <dbReference type="Rhea" id="RHEA:13985"/>
        <dbReference type="ChEBI" id="CHEBI:15378"/>
        <dbReference type="ChEBI" id="CHEBI:30616"/>
        <dbReference type="ChEBI" id="CHEBI:57476"/>
        <dbReference type="ChEBI" id="CHEBI:57590"/>
        <dbReference type="ChEBI" id="CHEBI:456216"/>
        <dbReference type="EC" id="2.7.1.39"/>
    </reaction>
</comment>
<reference evidence="10 11" key="1">
    <citation type="submission" date="2019-03" db="EMBL/GenBank/DDBJ databases">
        <title>Genomic Encyclopedia of Type Strains, Phase IV (KMG-IV): sequencing the most valuable type-strain genomes for metagenomic binning, comparative biology and taxonomic classification.</title>
        <authorList>
            <person name="Goeker M."/>
        </authorList>
    </citation>
    <scope>NUCLEOTIDE SEQUENCE [LARGE SCALE GENOMIC DNA]</scope>
    <source>
        <strain evidence="10 11">DSM 25964</strain>
    </source>
</reference>
<sequence length="486" mass="51254">MSLLRVKVPASSANLGSGFDTVGLALSLYNFFDVLEILPHGQYEVDVVGEGGGEESLVARNGVVRSYERACREWGMEPPGLRLRTLNAIPMKRGLGSSSSAIVGGVAIANELRERPLPKEDLLPMMVAMEGHPDNVVPCCLGGMAVSCWDGGNLRLVRMPPLPPDMVAVVAVPAVELSTEDARNALPKEVSMKDAVYNLSRSALLAASWATGNWDNLPWAMDDRLHQPFRARLFPGGEAILEEVRRIPQCSGVAISGSGPSVLAFARGEAHRVAELMCSIFTRSGVRSRFFVLSEDSAGVTVAKNVSSTDIYRPLRKGSVFPMAFGVDGSGRCVVEEVISDMDVAKIAVLGVPDVPGVAARLFSDLAGAGVGAEMIVQSVMRGQMNDIAFIVKQSLLGDAIAICRSFASGVGAQGVTFDAEVAKVALKGDLLSGCPEIPSQMFSVLAGCRINIDMIAAASTIIACIVASPDMEGASSALSQAFLRS</sequence>
<evidence type="ECO:0000256" key="8">
    <source>
        <dbReference type="NCBIfam" id="TIGR00191"/>
    </source>
</evidence>
<dbReference type="Pfam" id="PF08544">
    <property type="entry name" value="GHMP_kinases_C"/>
    <property type="match status" value="1"/>
</dbReference>
<dbReference type="SUPFAM" id="SSF55060">
    <property type="entry name" value="GHMP Kinase, C-terminal domain"/>
    <property type="match status" value="1"/>
</dbReference>
<dbReference type="EMBL" id="SORI01000009">
    <property type="protein sequence ID" value="TDY60196.1"/>
    <property type="molecule type" value="Genomic_DNA"/>
</dbReference>
<dbReference type="InterPro" id="IPR020568">
    <property type="entry name" value="Ribosomal_Su5_D2-typ_SF"/>
</dbReference>
<evidence type="ECO:0000313" key="11">
    <source>
        <dbReference type="Proteomes" id="UP000295066"/>
    </source>
</evidence>
<comment type="function">
    <text evidence="7">Catalyzes the ATP-dependent phosphorylation of L-homoserine to L-homoserine phosphate.</text>
</comment>
<dbReference type="GO" id="GO:0005524">
    <property type="term" value="F:ATP binding"/>
    <property type="evidence" value="ECO:0007669"/>
    <property type="project" value="UniProtKB-UniRule"/>
</dbReference>
<dbReference type="SUPFAM" id="SSF55021">
    <property type="entry name" value="ACT-like"/>
    <property type="match status" value="2"/>
</dbReference>
<dbReference type="InterPro" id="IPR054352">
    <property type="entry name" value="ACT_Aspartokinase"/>
</dbReference>
<evidence type="ECO:0000256" key="5">
    <source>
        <dbReference type="ARBA" id="ARBA00022777"/>
    </source>
</evidence>
<dbReference type="Gene3D" id="3.30.70.890">
    <property type="entry name" value="GHMP kinase, C-terminal domain"/>
    <property type="match status" value="1"/>
</dbReference>
<keyword evidence="7" id="KW-0963">Cytoplasm</keyword>
<comment type="caution">
    <text evidence="10">The sequence shown here is derived from an EMBL/GenBank/DDBJ whole genome shotgun (WGS) entry which is preliminary data.</text>
</comment>
<comment type="subcellular location">
    <subcellularLocation>
        <location evidence="7">Cytoplasm</location>
    </subcellularLocation>
</comment>
<dbReference type="OrthoDB" id="9769912at2"/>
<evidence type="ECO:0000256" key="1">
    <source>
        <dbReference type="ARBA" id="ARBA00022605"/>
    </source>
</evidence>
<dbReference type="Gene3D" id="3.30.230.10">
    <property type="match status" value="1"/>
</dbReference>
<dbReference type="Pfam" id="PF22468">
    <property type="entry name" value="ACT_9"/>
    <property type="match status" value="1"/>
</dbReference>
<dbReference type="GO" id="GO:0004413">
    <property type="term" value="F:homoserine kinase activity"/>
    <property type="evidence" value="ECO:0007669"/>
    <property type="project" value="UniProtKB-UniRule"/>
</dbReference>
<dbReference type="InterPro" id="IPR013750">
    <property type="entry name" value="GHMP_kinase_C_dom"/>
</dbReference>
<dbReference type="InterPro" id="IPR000870">
    <property type="entry name" value="Homoserine_kinase"/>
</dbReference>
<dbReference type="UniPathway" id="UPA00050">
    <property type="reaction ID" value="UER00064"/>
</dbReference>
<dbReference type="AlphaFoldDB" id="A0A4R8M984"/>
<dbReference type="SUPFAM" id="SSF54211">
    <property type="entry name" value="Ribosomal protein S5 domain 2-like"/>
    <property type="match status" value="1"/>
</dbReference>
<dbReference type="InterPro" id="IPR045865">
    <property type="entry name" value="ACT-like_dom_sf"/>
</dbReference>
<keyword evidence="11" id="KW-1185">Reference proteome</keyword>
<dbReference type="EC" id="2.7.1.39" evidence="7 8"/>
<dbReference type="InterPro" id="IPR014721">
    <property type="entry name" value="Ribsml_uS5_D2-typ_fold_subgr"/>
</dbReference>